<sequence>MQRFWSTSPWMDWYAVYFILILYFSCYRWACITAILSVLASTTERTPGRQFAGVLVGLVEDGLLATIFAVVLLGVDTALRHVFCGSGISSPMRAFRWLVRFGLVLGLTVLVLIPFAADLLILRTRGMRFTTEFIKMYAREKAEASAVKVEHSELVLTMQTIVIMGVVSLLFALIYVAFLDLSRVILPAKVNQKVAVFATPVIIGGPPCHVLDDAKAMPIVALTDLCISEKGVFEATSELPKPHHSTQKPTRRCCGSRFRKPIIFFAVFVFFLTITLIITQYLTNFVTAIALNTTLNEIFRNLFRIEFQRDRINGKLSSARD</sequence>
<proteinExistence type="predicted"/>
<name>A0A8K1CFF0_PYTOL</name>
<keyword evidence="1" id="KW-1133">Transmembrane helix</keyword>
<keyword evidence="1" id="KW-0472">Membrane</keyword>
<dbReference type="AlphaFoldDB" id="A0A8K1CFF0"/>
<evidence type="ECO:0000256" key="1">
    <source>
        <dbReference type="SAM" id="Phobius"/>
    </source>
</evidence>
<comment type="caution">
    <text evidence="2">The sequence shown here is derived from an EMBL/GenBank/DDBJ whole genome shotgun (WGS) entry which is preliminary data.</text>
</comment>
<dbReference type="EMBL" id="SPLM01000074">
    <property type="protein sequence ID" value="TMW62028.1"/>
    <property type="molecule type" value="Genomic_DNA"/>
</dbReference>
<accession>A0A8K1CFF0</accession>
<protein>
    <submittedName>
        <fullName evidence="2">Uncharacterized protein</fullName>
    </submittedName>
</protein>
<feature type="transmembrane region" description="Helical" evidence="1">
    <location>
        <begin position="97"/>
        <end position="117"/>
    </location>
</feature>
<reference evidence="2" key="1">
    <citation type="submission" date="2019-03" db="EMBL/GenBank/DDBJ databases">
        <title>Long read genome sequence of the mycoparasitic Pythium oligandrum ATCC 38472 isolated from sugarbeet rhizosphere.</title>
        <authorList>
            <person name="Gaulin E."/>
        </authorList>
    </citation>
    <scope>NUCLEOTIDE SEQUENCE</scope>
    <source>
        <strain evidence="2">ATCC 38472_TT</strain>
    </source>
</reference>
<organism evidence="2 3">
    <name type="scientific">Pythium oligandrum</name>
    <name type="common">Mycoparasitic fungus</name>
    <dbReference type="NCBI Taxonomy" id="41045"/>
    <lineage>
        <taxon>Eukaryota</taxon>
        <taxon>Sar</taxon>
        <taxon>Stramenopiles</taxon>
        <taxon>Oomycota</taxon>
        <taxon>Peronosporomycetes</taxon>
        <taxon>Pythiales</taxon>
        <taxon>Pythiaceae</taxon>
        <taxon>Pythium</taxon>
    </lineage>
</organism>
<evidence type="ECO:0000313" key="3">
    <source>
        <dbReference type="Proteomes" id="UP000794436"/>
    </source>
</evidence>
<keyword evidence="1" id="KW-0812">Transmembrane</keyword>
<gene>
    <name evidence="2" type="ORF">Poli38472_009521</name>
</gene>
<feature type="transmembrane region" description="Helical" evidence="1">
    <location>
        <begin position="51"/>
        <end position="76"/>
    </location>
</feature>
<feature type="transmembrane region" description="Helical" evidence="1">
    <location>
        <begin position="12"/>
        <end position="39"/>
    </location>
</feature>
<dbReference type="Proteomes" id="UP000794436">
    <property type="component" value="Unassembled WGS sequence"/>
</dbReference>
<feature type="transmembrane region" description="Helical" evidence="1">
    <location>
        <begin position="156"/>
        <end position="179"/>
    </location>
</feature>
<evidence type="ECO:0000313" key="2">
    <source>
        <dbReference type="EMBL" id="TMW62028.1"/>
    </source>
</evidence>
<feature type="transmembrane region" description="Helical" evidence="1">
    <location>
        <begin position="262"/>
        <end position="282"/>
    </location>
</feature>
<keyword evidence="3" id="KW-1185">Reference proteome</keyword>